<dbReference type="InterPro" id="IPR013800">
    <property type="entry name" value="STAT_TF_alpha"/>
</dbReference>
<keyword evidence="10 14" id="KW-0804">Transcription</keyword>
<dbReference type="InterPro" id="IPR015988">
    <property type="entry name" value="STAT_TF_CC"/>
</dbReference>
<evidence type="ECO:0000256" key="3">
    <source>
        <dbReference type="ARBA" id="ARBA00005586"/>
    </source>
</evidence>
<dbReference type="InParanoid" id="A0A7R8UQI2"/>
<keyword evidence="8 14" id="KW-0238">DNA-binding</keyword>
<accession>A0A7R8UQI2</accession>
<comment type="subunit">
    <text evidence="12">Forms a homodimer or a heterodimer with a related family member.</text>
</comment>
<proteinExistence type="inferred from homology"/>
<dbReference type="CDD" id="cd09919">
    <property type="entry name" value="SH2_STAT_family"/>
    <property type="match status" value="1"/>
</dbReference>
<dbReference type="GO" id="GO:0005737">
    <property type="term" value="C:cytoplasm"/>
    <property type="evidence" value="ECO:0007669"/>
    <property type="project" value="UniProtKB-SubCell"/>
</dbReference>
<keyword evidence="5 14" id="KW-0597">Phosphoprotein</keyword>
<evidence type="ECO:0000259" key="15">
    <source>
        <dbReference type="PROSITE" id="PS50001"/>
    </source>
</evidence>
<reference evidence="16 17" key="1">
    <citation type="submission" date="2020-11" db="EMBL/GenBank/DDBJ databases">
        <authorList>
            <person name="Wallbank WR R."/>
            <person name="Pardo Diaz C."/>
            <person name="Kozak K."/>
            <person name="Martin S."/>
            <person name="Jiggins C."/>
            <person name="Moest M."/>
            <person name="Warren A I."/>
            <person name="Generalovic N T."/>
            <person name="Byers J.R.P. K."/>
            <person name="Montejo-Kovacevich G."/>
            <person name="Yen C E."/>
        </authorList>
    </citation>
    <scope>NUCLEOTIDE SEQUENCE [LARGE SCALE GENOMIC DNA]</scope>
</reference>
<dbReference type="Gene3D" id="1.20.1050.20">
    <property type="entry name" value="STAT transcription factor, all-alpha domain"/>
    <property type="match status" value="1"/>
</dbReference>
<dbReference type="InterPro" id="IPR001217">
    <property type="entry name" value="STAT"/>
</dbReference>
<keyword evidence="17" id="KW-1185">Reference proteome</keyword>
<dbReference type="GO" id="GO:0000977">
    <property type="term" value="F:RNA polymerase II transcription regulatory region sequence-specific DNA binding"/>
    <property type="evidence" value="ECO:0007669"/>
    <property type="project" value="UniProtKB-ARBA"/>
</dbReference>
<dbReference type="PROSITE" id="PS50001">
    <property type="entry name" value="SH2"/>
    <property type="match status" value="1"/>
</dbReference>
<dbReference type="CDD" id="cd14801">
    <property type="entry name" value="STAT_DBD"/>
    <property type="match status" value="1"/>
</dbReference>
<dbReference type="EMBL" id="LR899011">
    <property type="protein sequence ID" value="CAD7085154.1"/>
    <property type="molecule type" value="Genomic_DNA"/>
</dbReference>
<evidence type="ECO:0000256" key="6">
    <source>
        <dbReference type="ARBA" id="ARBA00022999"/>
    </source>
</evidence>
<evidence type="ECO:0000256" key="14">
    <source>
        <dbReference type="RuleBase" id="RU046415"/>
    </source>
</evidence>
<evidence type="ECO:0000256" key="5">
    <source>
        <dbReference type="ARBA" id="ARBA00022553"/>
    </source>
</evidence>
<evidence type="ECO:0000256" key="13">
    <source>
        <dbReference type="PROSITE-ProRule" id="PRU00191"/>
    </source>
</evidence>
<organism evidence="16 17">
    <name type="scientific">Hermetia illucens</name>
    <name type="common">Black soldier fly</name>
    <dbReference type="NCBI Taxonomy" id="343691"/>
    <lineage>
        <taxon>Eukaryota</taxon>
        <taxon>Metazoa</taxon>
        <taxon>Ecdysozoa</taxon>
        <taxon>Arthropoda</taxon>
        <taxon>Hexapoda</taxon>
        <taxon>Insecta</taxon>
        <taxon>Pterygota</taxon>
        <taxon>Neoptera</taxon>
        <taxon>Endopterygota</taxon>
        <taxon>Diptera</taxon>
        <taxon>Brachycera</taxon>
        <taxon>Stratiomyomorpha</taxon>
        <taxon>Stratiomyidae</taxon>
        <taxon>Hermetiinae</taxon>
        <taxon>Hermetia</taxon>
    </lineage>
</organism>
<evidence type="ECO:0000256" key="8">
    <source>
        <dbReference type="ARBA" id="ARBA00023125"/>
    </source>
</evidence>
<dbReference type="SUPFAM" id="SSF47655">
    <property type="entry name" value="STAT"/>
    <property type="match status" value="1"/>
</dbReference>
<evidence type="ECO:0000256" key="12">
    <source>
        <dbReference type="ARBA" id="ARBA00064301"/>
    </source>
</evidence>
<dbReference type="GO" id="GO:0007166">
    <property type="term" value="P:cell surface receptor signaling pathway"/>
    <property type="evidence" value="ECO:0007669"/>
    <property type="project" value="UniProtKB-ARBA"/>
</dbReference>
<keyword evidence="9 14" id="KW-0010">Activator</keyword>
<keyword evidence="7 14" id="KW-0805">Transcription regulation</keyword>
<comment type="subcellular location">
    <subcellularLocation>
        <location evidence="2 14">Cytoplasm</location>
    </subcellularLocation>
    <subcellularLocation>
        <location evidence="1 14">Nucleus</location>
    </subcellularLocation>
</comment>
<sequence length="731" mass="84805">MCFDFRRTIVVSCLTQRTSRPTRRCNLSRKNEKCQYELRYFCAKWIETTILAQGDLTNDEPLFQQIAKNFVQGLKAEFQRNFPGSTNIIDTIDQYPPEDYYRHLRNGILQELQMMRTCPPNGNHQPPHELTTQIRLTLTQYLTNMVTKEKTVKVLCEQFHTRTGEFRALQMGSPNSTPEFEERVKIILNNEYLEMIRQKDALLADLRSFMTHYETVQVAVINELKNWQRSQALGGNGQPYKDNLDEIQDWIEGLLEIITAARGVITKMLSYWEQYIGDSKTILEGFVRQVMHLQESLIISSFIVEKQPPQVMKTNTRFASTVRWLIGQQLGVSAANPQVECLILSEAQAQRYFSQRPMNDCPPHSSGEITNNSSSMEFQPQSRHFTASFRNMQLKKIKRAEKKGTESVMDEKFSLLFYTTTSYGDYRIRAWTLSLPVVVIVHGNQEPQSWATITWDNAFAEITREPFQVPEYVSWLELASALNTKFYSQTKRALTEDNKRFLCEKIFRNEYKSDDTKNYVKWGQFCKEPLPGRTFTFWDWFFAIMKMTKDHLVGPWQADRIVGFINKEKTIEQLRQCQDGTFLLRFSDSELGGITIAWVRAGDTNEVFMLQPWTAKDLNVRALADRINDLSYLRYLYPNIPKDDAFGVFYSPPGGEQRTTNGYVKSIIKAHTPGYSENSGNASYPNTPQHNMQSPNHSVDMMEMGASNAEMYNNYSNEEFVDDDFEYLLST</sequence>
<keyword evidence="11 14" id="KW-0539">Nucleus</keyword>
<dbReference type="InterPro" id="IPR008967">
    <property type="entry name" value="p53-like_TF_DNA-bd_sf"/>
</dbReference>
<evidence type="ECO:0000256" key="4">
    <source>
        <dbReference type="ARBA" id="ARBA00022490"/>
    </source>
</evidence>
<dbReference type="OrthoDB" id="19300at2759"/>
<dbReference type="Pfam" id="PF01017">
    <property type="entry name" value="STAT_alpha"/>
    <property type="match status" value="1"/>
</dbReference>
<gene>
    <name evidence="16" type="ORF">HERILL_LOCUS8017</name>
</gene>
<dbReference type="GO" id="GO:0001228">
    <property type="term" value="F:DNA-binding transcription activator activity, RNA polymerase II-specific"/>
    <property type="evidence" value="ECO:0007669"/>
    <property type="project" value="UniProtKB-ARBA"/>
</dbReference>
<dbReference type="SUPFAM" id="SSF55550">
    <property type="entry name" value="SH2 domain"/>
    <property type="match status" value="1"/>
</dbReference>
<dbReference type="FunCoup" id="A0A7R8UQI2">
    <property type="interactions" value="958"/>
</dbReference>
<dbReference type="FunFam" id="2.60.40.630:FF:000003">
    <property type="entry name" value="Signal transducer and transcription activator 6"/>
    <property type="match status" value="1"/>
</dbReference>
<evidence type="ECO:0000256" key="11">
    <source>
        <dbReference type="ARBA" id="ARBA00023242"/>
    </source>
</evidence>
<dbReference type="FunFam" id="1.10.238.10:FF:000029">
    <property type="entry name" value="Signal transducer and transcription activator 6"/>
    <property type="match status" value="1"/>
</dbReference>
<keyword evidence="6 13" id="KW-0727">SH2 domain</keyword>
<evidence type="ECO:0000256" key="9">
    <source>
        <dbReference type="ARBA" id="ARBA00023159"/>
    </source>
</evidence>
<dbReference type="AlphaFoldDB" id="A0A7R8UQI2"/>
<comment type="similarity">
    <text evidence="3 14">Belongs to the transcription factor STAT family.</text>
</comment>
<dbReference type="Pfam" id="PF02864">
    <property type="entry name" value="STAT_bind"/>
    <property type="match status" value="1"/>
</dbReference>
<evidence type="ECO:0000256" key="10">
    <source>
        <dbReference type="ARBA" id="ARBA00023163"/>
    </source>
</evidence>
<evidence type="ECO:0000256" key="2">
    <source>
        <dbReference type="ARBA" id="ARBA00004496"/>
    </source>
</evidence>
<protein>
    <recommendedName>
        <fullName evidence="14">Signal transducer and activator of transcription</fullName>
    </recommendedName>
</protein>
<dbReference type="InterPro" id="IPR048988">
    <property type="entry name" value="STAT_linker"/>
</dbReference>
<name>A0A7R8UQI2_HERIL</name>
<dbReference type="InterPro" id="IPR013801">
    <property type="entry name" value="STAT_TF_DNA-bd"/>
</dbReference>
<keyword evidence="4 14" id="KW-0963">Cytoplasm</keyword>
<dbReference type="SUPFAM" id="SSF49417">
    <property type="entry name" value="p53-like transcription factors"/>
    <property type="match status" value="1"/>
</dbReference>
<dbReference type="Pfam" id="PF21354">
    <property type="entry name" value="STAT_linker"/>
    <property type="match status" value="1"/>
</dbReference>
<evidence type="ECO:0000256" key="1">
    <source>
        <dbReference type="ARBA" id="ARBA00004123"/>
    </source>
</evidence>
<dbReference type="Pfam" id="PF00017">
    <property type="entry name" value="SH2"/>
    <property type="match status" value="1"/>
</dbReference>
<dbReference type="InterPro" id="IPR000980">
    <property type="entry name" value="SH2"/>
</dbReference>
<evidence type="ECO:0000313" key="16">
    <source>
        <dbReference type="EMBL" id="CAD7085154.1"/>
    </source>
</evidence>
<feature type="domain" description="SH2" evidence="15">
    <location>
        <begin position="556"/>
        <end position="646"/>
    </location>
</feature>
<dbReference type="InterPro" id="IPR036860">
    <property type="entry name" value="SH2_dom_sf"/>
</dbReference>
<dbReference type="PANTHER" id="PTHR11801">
    <property type="entry name" value="SIGNAL TRANSDUCER AND ACTIVATOR OF TRANSCRIPTION"/>
    <property type="match status" value="1"/>
</dbReference>
<evidence type="ECO:0000313" key="17">
    <source>
        <dbReference type="Proteomes" id="UP000594454"/>
    </source>
</evidence>
<dbReference type="Gene3D" id="1.10.238.10">
    <property type="entry name" value="EF-hand"/>
    <property type="match status" value="1"/>
</dbReference>
<dbReference type="Proteomes" id="UP000594454">
    <property type="component" value="Chromosome 3"/>
</dbReference>
<dbReference type="GO" id="GO:0005634">
    <property type="term" value="C:nucleus"/>
    <property type="evidence" value="ECO:0007669"/>
    <property type="project" value="UniProtKB-SubCell"/>
</dbReference>
<dbReference type="InterPro" id="IPR012345">
    <property type="entry name" value="STAT_TF_DNA-bd_N"/>
</dbReference>
<dbReference type="Gene3D" id="2.60.40.630">
    <property type="entry name" value="STAT transcription factor, DNA-binding domain"/>
    <property type="match status" value="1"/>
</dbReference>
<dbReference type="Gene3D" id="3.30.505.10">
    <property type="entry name" value="SH2 domain"/>
    <property type="match status" value="1"/>
</dbReference>
<evidence type="ECO:0000256" key="7">
    <source>
        <dbReference type="ARBA" id="ARBA00023015"/>
    </source>
</evidence>